<proteinExistence type="predicted"/>
<gene>
    <name evidence="1" type="ORF">AMECASPLE_036128</name>
</gene>
<organism evidence="1 2">
    <name type="scientific">Ameca splendens</name>
    <dbReference type="NCBI Taxonomy" id="208324"/>
    <lineage>
        <taxon>Eukaryota</taxon>
        <taxon>Metazoa</taxon>
        <taxon>Chordata</taxon>
        <taxon>Craniata</taxon>
        <taxon>Vertebrata</taxon>
        <taxon>Euteleostomi</taxon>
        <taxon>Actinopterygii</taxon>
        <taxon>Neopterygii</taxon>
        <taxon>Teleostei</taxon>
        <taxon>Neoteleostei</taxon>
        <taxon>Acanthomorphata</taxon>
        <taxon>Ovalentaria</taxon>
        <taxon>Atherinomorphae</taxon>
        <taxon>Cyprinodontiformes</taxon>
        <taxon>Goodeidae</taxon>
        <taxon>Ameca</taxon>
    </lineage>
</organism>
<reference evidence="1 2" key="1">
    <citation type="submission" date="2021-06" db="EMBL/GenBank/DDBJ databases">
        <authorList>
            <person name="Palmer J.M."/>
        </authorList>
    </citation>
    <scope>NUCLEOTIDE SEQUENCE [LARGE SCALE GENOMIC DNA]</scope>
    <source>
        <strain evidence="1 2">AS_MEX2019</strain>
        <tissue evidence="1">Muscle</tissue>
    </source>
</reference>
<comment type="caution">
    <text evidence="1">The sequence shown here is derived from an EMBL/GenBank/DDBJ whole genome shotgun (WGS) entry which is preliminary data.</text>
</comment>
<dbReference type="EMBL" id="JAHRIP010043231">
    <property type="protein sequence ID" value="MEQ2297586.1"/>
    <property type="molecule type" value="Genomic_DNA"/>
</dbReference>
<evidence type="ECO:0000313" key="1">
    <source>
        <dbReference type="EMBL" id="MEQ2297586.1"/>
    </source>
</evidence>
<name>A0ABV0YVY0_9TELE</name>
<evidence type="ECO:0000313" key="2">
    <source>
        <dbReference type="Proteomes" id="UP001469553"/>
    </source>
</evidence>
<dbReference type="Proteomes" id="UP001469553">
    <property type="component" value="Unassembled WGS sequence"/>
</dbReference>
<accession>A0ABV0YVY0</accession>
<keyword evidence="2" id="KW-1185">Reference proteome</keyword>
<sequence>MPNSHKMYAPSLSQLHAYPTLFSAKHPLWSPNGCQFLRQPTADPFRPGNCHLANNLKNPGASIFLSLHEIPVCISFSVWPGSKGWERARVCISNLSASSLLFAPRLKSPLIPPQFVVLNSTLPADSHVPTADFES</sequence>
<protein>
    <submittedName>
        <fullName evidence="1">Uncharacterized protein</fullName>
    </submittedName>
</protein>